<keyword evidence="1" id="KW-0472">Membrane</keyword>
<dbReference type="SMART" id="SM00261">
    <property type="entry name" value="FU"/>
    <property type="match status" value="21"/>
</dbReference>
<dbReference type="InterPro" id="IPR000742">
    <property type="entry name" value="EGF"/>
</dbReference>
<dbReference type="SMART" id="SM00220">
    <property type="entry name" value="S_TKc"/>
    <property type="match status" value="1"/>
</dbReference>
<reference evidence="4" key="1">
    <citation type="submission" date="2013-04" db="EMBL/GenBank/DDBJ databases">
        <title>The Genome Sequence of Fonticula alba ATCC 38817.</title>
        <authorList>
            <consortium name="The Broad Institute Genomics Platform"/>
            <person name="Russ C."/>
            <person name="Cuomo C."/>
            <person name="Burger G."/>
            <person name="Gray M.W."/>
            <person name="Holland P.W.H."/>
            <person name="King N."/>
            <person name="Lang F.B.F."/>
            <person name="Roger A.J."/>
            <person name="Ruiz-Trillo I."/>
            <person name="Brown M."/>
            <person name="Walker B."/>
            <person name="Young S."/>
            <person name="Zeng Q."/>
            <person name="Gargeya S."/>
            <person name="Fitzgerald M."/>
            <person name="Haas B."/>
            <person name="Abouelleil A."/>
            <person name="Allen A.W."/>
            <person name="Alvarado L."/>
            <person name="Arachchi H.M."/>
            <person name="Berlin A.M."/>
            <person name="Chapman S.B."/>
            <person name="Gainer-Dewar J."/>
            <person name="Goldberg J."/>
            <person name="Griggs A."/>
            <person name="Gujja S."/>
            <person name="Hansen M."/>
            <person name="Howarth C."/>
            <person name="Imamovic A."/>
            <person name="Ireland A."/>
            <person name="Larimer J."/>
            <person name="McCowan C."/>
            <person name="Murphy C."/>
            <person name="Pearson M."/>
            <person name="Poon T.W."/>
            <person name="Priest M."/>
            <person name="Roberts A."/>
            <person name="Saif S."/>
            <person name="Shea T."/>
            <person name="Sisk P."/>
            <person name="Sykes S."/>
            <person name="Wortman J."/>
            <person name="Nusbaum C."/>
            <person name="Birren B."/>
        </authorList>
    </citation>
    <scope>NUCLEOTIDE SEQUENCE [LARGE SCALE GENOMIC DNA]</scope>
    <source>
        <strain evidence="4">ATCC 38817</strain>
    </source>
</reference>
<dbReference type="Gene3D" id="2.10.220.10">
    <property type="entry name" value="Hormone Receptor, Insulin-like Growth Factor Receptor 1, Chain A, domain 2"/>
    <property type="match status" value="13"/>
</dbReference>
<dbReference type="SUPFAM" id="SSF57184">
    <property type="entry name" value="Growth factor receptor domain"/>
    <property type="match status" value="10"/>
</dbReference>
<evidence type="ECO:0000313" key="4">
    <source>
        <dbReference type="EMBL" id="KCV68162.1"/>
    </source>
</evidence>
<dbReference type="GO" id="GO:0005524">
    <property type="term" value="F:ATP binding"/>
    <property type="evidence" value="ECO:0007669"/>
    <property type="project" value="InterPro"/>
</dbReference>
<dbReference type="eggNOG" id="KOG3525">
    <property type="taxonomic scope" value="Eukaryota"/>
</dbReference>
<feature type="chain" id="PRO_5001571731" evidence="2">
    <location>
        <begin position="26"/>
        <end position="2309"/>
    </location>
</feature>
<dbReference type="InterPro" id="IPR000719">
    <property type="entry name" value="Prot_kinase_dom"/>
</dbReference>
<keyword evidence="4" id="KW-0418">Kinase</keyword>
<keyword evidence="1" id="KW-1133">Transmembrane helix</keyword>
<feature type="signal peptide" evidence="2">
    <location>
        <begin position="1"/>
        <end position="25"/>
    </location>
</feature>
<accession>A0A058Z3R4</accession>
<dbReference type="SMART" id="SM01411">
    <property type="entry name" value="Ephrin_rec_like"/>
    <property type="match status" value="4"/>
</dbReference>
<keyword evidence="5" id="KW-1185">Reference proteome</keyword>
<dbReference type="CDD" id="cd00064">
    <property type="entry name" value="FU"/>
    <property type="match status" value="7"/>
</dbReference>
<evidence type="ECO:0000313" key="5">
    <source>
        <dbReference type="Proteomes" id="UP000030693"/>
    </source>
</evidence>
<dbReference type="eggNOG" id="KOG0588">
    <property type="taxonomic scope" value="Eukaryota"/>
</dbReference>
<dbReference type="Gene3D" id="1.10.510.10">
    <property type="entry name" value="Transferase(Phosphotransferase) domain 1"/>
    <property type="match status" value="1"/>
</dbReference>
<dbReference type="RefSeq" id="XP_009497216.1">
    <property type="nucleotide sequence ID" value="XM_009498941.1"/>
</dbReference>
<evidence type="ECO:0000256" key="1">
    <source>
        <dbReference type="SAM" id="Phobius"/>
    </source>
</evidence>
<dbReference type="Pfam" id="PF00069">
    <property type="entry name" value="Pkinase"/>
    <property type="match status" value="1"/>
</dbReference>
<feature type="transmembrane region" description="Helical" evidence="1">
    <location>
        <begin position="1948"/>
        <end position="1971"/>
    </location>
</feature>
<keyword evidence="4" id="KW-0808">Transferase</keyword>
<organism evidence="4">
    <name type="scientific">Fonticula alba</name>
    <name type="common">Slime mold</name>
    <dbReference type="NCBI Taxonomy" id="691883"/>
    <lineage>
        <taxon>Eukaryota</taxon>
        <taxon>Rotosphaerida</taxon>
        <taxon>Fonticulaceae</taxon>
        <taxon>Fonticula</taxon>
    </lineage>
</organism>
<dbReference type="Proteomes" id="UP000030693">
    <property type="component" value="Unassembled WGS sequence"/>
</dbReference>
<dbReference type="PROSITE" id="PS50011">
    <property type="entry name" value="PROTEIN_KINASE_DOM"/>
    <property type="match status" value="1"/>
</dbReference>
<name>A0A058Z3R4_FONAL</name>
<sequence>MHGGQLGGLRLALALLLVGLAMARAQQDIQLVAVPRPMASTVGGLPVPPSTEILPTVLGTPELDLVCPLVDGRLGLWKQSNTSSHYEDSRIGGFFNLAAGPVHSFGPATFPSFEKRFLVRGPGSTPAIVLQTDIDYRVYVGQQETAIPRSSAGELLAVQSTAPNGHIYLLMHTPSEHLSVTRVNLPYVNPLDIGFFGSLDQPISADSADIGLFALSDGSRVTLINGEFGFKTSNHFSEPILHMALLSFTGPRDIVLLFSQALRYTTVSETNEFGVWGTVSLPAGLTNPKRLLGLEVTASFSIPGFVLVEGDTPGEIWRHRAWGGATWERLVLPFAPAGPPPLGTLSLGMVLLTSGRGVLSLFSGSQAFLEPVDFDCTADTSIACHPAGNQVHGGWSCRANHVLSPFLRNKGLCAGCESGFFPTSTLGIPTCQACHSAMCSACLPTGRCLICSSPLLLEEYSNPGIMPTCVFSCSAGRVPVGGRCLPPAGPSPVLDVAEETIVPILSTGPFSALMATNMGSGGVSGFQGFPGPPTEAGRLPPAPRVLGFRSGEMPILLDARDLGRNAGPVAGEVIGSEAGLDMPQMGDVVSAVQLGPFVARESISYQILTCSSAGTTRLLAGSCNAVQGNVEAGCKLFFGNHLLAMTCKHVRLIRWNMASVSGPDGTFLVEFTMPRTAPVPVLLPETSGHPALGLVEVPHYPGLPEWLFFATPGRAGNSASLLPSILVQRGDGRAIASLGMAFPALPPGTWHPMVLDRGGTPGPGSQEFLLTGLHPDTGAWRAIVAPGGPALQMRSAAISTLPLMELGIIIPGPVENYSLAAVRLPGAGDRFPSALVLLTTDFLAVALLQCNGPLASEERRCQLERATALGLPLPLVNPPRASVISLTSHPPGPGELAKILVAEGTARPMTVTIGAGSCPDGTLWPDCGPCHPKCRTCFVTATDCGVCQHALPQSPDVCLASCPAGLYARDPDDPLCHCHVDCVACQESSVAGHFECTSCPPGMALPASPADSPPDRCFSCHEDCGECLAPGDPTSCTACRGGAFLVHGAGTCVTVCPAGMWPDTAARVCRPCPAGCAACTAADACTACADKYFLGADDMCHPCDASCALCSDPGSCDACVPGWAFLSPNAGVPSLCGLACLPGQYVDTGAGRCATCSSTCSLCTGSAAMCVGCSGAHFGIGGDPSLAQPRECAPCARDCALCSNAEVCTTCMSGFFRHQGQCLASCPEGTWANSSTSQCQACPAGCTGCTDATACTACAGGHFLSPETRLCRRCDGTCERCSSASACLACQPGMHFLSPKPEVESLCGTTCAPGEYVGAGRCGQCDQSCALCVNGPEACSVCAPGFRWDGPSPAAGATGRCVQCPDHCDSCTQLDFCLSCEGGFFLTHQGACLSGCPAGSFNDVASDTCQPCDPMCATCAGPSSAECIACAPGTEAGPGLSGLVACQPSCPESQYLDPVTGVCTACDGSCATCNGPSDRDCWRCADASEVVQDGRCRQECADGFVPAAGRCLPCHPSCDQCSPTRCVPACPVGYNTSASGCSQCGPHCSSCSDAAELCTLCERGWLLHSAECVASCPSSTLAEGGLCAACHGSCASCYGSGVGQCLTCGPDTPLHVAGHCFSDCPAGMFESDGLCLPCDGSCASCLEVGSDRCTSCPGDAVLSEGFCLRECPAGEFAPGLAGDPGRVCESCHASCRTCNGPGPDGCTSCLGTSLFEAGHCVPSCSDGFFLCSSSYSCEPCPAGCTACHAASTSSCAPLCTSCGQGLLLSPRENACVQHCPAGEFLQEGQTHCLACHASCRTCIGAETFCTSCPGNSLWLQKEAGICASACPGTGFVEAVFPGATPDRVCLACPDTCEACTTEGMAGACKLGPSGRVECPVPGTCTRCALELLLHGGSCVPACPSTGFFADWEAFPPVCLACDRSCSMCDGPGREDCLDGANVDRSRRLALGLGLGLGLFLLLLLLLLVLFLRRRARDNKGLSADSVSDENATVMNTIVELSLPGSILVDINTDFRPIDEGNLGTGTQGSVYSAQPMAPGLAARLGCGSTVAIKALRATTMNDSCLALFENEVAIMWLLRDEPHIIRLHGYSDTPPAVVMEQHQGTLFTLLASDIVLGLPVLLDIIQQWATGLEAMHGHGVAHRDLKPDNVFVSQQPDGSWRAVLGDLGTAVDLSAHRSSTLLTAGLELNAMTARYASPEVMQAFHRGRPLARDLFLPADVYSAAIMAWECLSRKVAFKGIKLAALFEQVPAGTRPDMHQAIGPEHNAELRGSPLEDLLPLAWAARAADRPLAASFRQKCAAAHAMLLQK</sequence>
<evidence type="ECO:0000259" key="3">
    <source>
        <dbReference type="PROSITE" id="PS50011"/>
    </source>
</evidence>
<dbReference type="PANTHER" id="PTHR45756">
    <property type="entry name" value="PALMITOYLTRANSFERASE"/>
    <property type="match status" value="1"/>
</dbReference>
<dbReference type="InterPro" id="IPR006212">
    <property type="entry name" value="Furin_repeat"/>
</dbReference>
<keyword evidence="1" id="KW-0812">Transmembrane</keyword>
<dbReference type="PANTHER" id="PTHR45756:SF1">
    <property type="entry name" value="PROTEIN KINASE DOMAIN CONTAINING PROTEIN"/>
    <property type="match status" value="1"/>
</dbReference>
<dbReference type="PROSITE" id="PS00108">
    <property type="entry name" value="PROTEIN_KINASE_ST"/>
    <property type="match status" value="1"/>
</dbReference>
<dbReference type="InterPro" id="IPR008271">
    <property type="entry name" value="Ser/Thr_kinase_AS"/>
</dbReference>
<dbReference type="OrthoDB" id="18487at2759"/>
<dbReference type="InterPro" id="IPR011009">
    <property type="entry name" value="Kinase-like_dom_sf"/>
</dbReference>
<dbReference type="GeneID" id="20529815"/>
<feature type="domain" description="Protein kinase" evidence="3">
    <location>
        <begin position="2016"/>
        <end position="2306"/>
    </location>
</feature>
<dbReference type="EMBL" id="KB932209">
    <property type="protein sequence ID" value="KCV68162.1"/>
    <property type="molecule type" value="Genomic_DNA"/>
</dbReference>
<evidence type="ECO:0000256" key="2">
    <source>
        <dbReference type="SAM" id="SignalP"/>
    </source>
</evidence>
<proteinExistence type="predicted"/>
<dbReference type="GO" id="GO:0004672">
    <property type="term" value="F:protein kinase activity"/>
    <property type="evidence" value="ECO:0007669"/>
    <property type="project" value="InterPro"/>
</dbReference>
<dbReference type="SMART" id="SM00181">
    <property type="entry name" value="EGF"/>
    <property type="match status" value="10"/>
</dbReference>
<dbReference type="InterPro" id="IPR053215">
    <property type="entry name" value="TKL_Ser/Thr_kinase"/>
</dbReference>
<gene>
    <name evidence="4" type="ORF">H696_05090</name>
</gene>
<keyword evidence="2" id="KW-0732">Signal</keyword>
<dbReference type="SUPFAM" id="SSF56112">
    <property type="entry name" value="Protein kinase-like (PK-like)"/>
    <property type="match status" value="1"/>
</dbReference>
<dbReference type="InterPro" id="IPR009030">
    <property type="entry name" value="Growth_fac_rcpt_cys_sf"/>
</dbReference>
<protein>
    <submittedName>
        <fullName evidence="4">TKL protein kinase</fullName>
    </submittedName>
</protein>